<dbReference type="AlphaFoldDB" id="A0AAV5A643"/>
<reference evidence="1" key="1">
    <citation type="submission" date="2021-10" db="EMBL/GenBank/DDBJ databases">
        <title>De novo Genome Assembly of Clathrus columnatus (Basidiomycota, Fungi) Using Illumina and Nanopore Sequence Data.</title>
        <authorList>
            <person name="Ogiso-Tanaka E."/>
            <person name="Itagaki H."/>
            <person name="Hosoya T."/>
            <person name="Hosaka K."/>
        </authorList>
    </citation>
    <scope>NUCLEOTIDE SEQUENCE</scope>
    <source>
        <strain evidence="1">MO-923</strain>
    </source>
</reference>
<organism evidence="1 2">
    <name type="scientific">Clathrus columnatus</name>
    <dbReference type="NCBI Taxonomy" id="1419009"/>
    <lineage>
        <taxon>Eukaryota</taxon>
        <taxon>Fungi</taxon>
        <taxon>Dikarya</taxon>
        <taxon>Basidiomycota</taxon>
        <taxon>Agaricomycotina</taxon>
        <taxon>Agaricomycetes</taxon>
        <taxon>Phallomycetidae</taxon>
        <taxon>Phallales</taxon>
        <taxon>Clathraceae</taxon>
        <taxon>Clathrus</taxon>
    </lineage>
</organism>
<gene>
    <name evidence="1" type="ORF">Clacol_004320</name>
</gene>
<dbReference type="Proteomes" id="UP001050691">
    <property type="component" value="Unassembled WGS sequence"/>
</dbReference>
<evidence type="ECO:0000313" key="2">
    <source>
        <dbReference type="Proteomes" id="UP001050691"/>
    </source>
</evidence>
<protein>
    <submittedName>
        <fullName evidence="1">Uncharacterized protein</fullName>
    </submittedName>
</protein>
<accession>A0AAV5A643</accession>
<keyword evidence="2" id="KW-1185">Reference proteome</keyword>
<comment type="caution">
    <text evidence="1">The sequence shown here is derived from an EMBL/GenBank/DDBJ whole genome shotgun (WGS) entry which is preliminary data.</text>
</comment>
<evidence type="ECO:0000313" key="1">
    <source>
        <dbReference type="EMBL" id="GJJ10094.1"/>
    </source>
</evidence>
<proteinExistence type="predicted"/>
<dbReference type="EMBL" id="BPWL01000005">
    <property type="protein sequence ID" value="GJJ10094.1"/>
    <property type="molecule type" value="Genomic_DNA"/>
</dbReference>
<sequence length="98" mass="10910">MNNETANTSMQVISEELSTILMCEFTLDLRRRNMEKSIPNQSALELPNISFQDNPVQSMQSVLGRLHENIISEMGEGNDSVAIDGLGQEIKEIDQEAA</sequence>
<name>A0AAV5A643_9AGAM</name>